<evidence type="ECO:0000313" key="2">
    <source>
        <dbReference type="Proteomes" id="UP000006873"/>
    </source>
</evidence>
<dbReference type="KEGG" id="elm:ELI_2730"/>
<gene>
    <name evidence="1" type="ordered locus">ELI_2730</name>
</gene>
<dbReference type="HOGENOM" id="CLU_3168212_0_0_9"/>
<reference evidence="1 2" key="2">
    <citation type="journal article" date="2011" name="J. Bacteriol.">
        <title>Complete genome sequence of a carbon monoxide-utilizing acetogen, Eubacterium limosum KIST612.</title>
        <authorList>
            <person name="Roh H."/>
            <person name="Ko H.J."/>
            <person name="Kim D."/>
            <person name="Choi D.G."/>
            <person name="Park S."/>
            <person name="Kim S."/>
            <person name="Chang I.S."/>
            <person name="Choi I.G."/>
        </authorList>
    </citation>
    <scope>NUCLEOTIDE SEQUENCE [LARGE SCALE GENOMIC DNA]</scope>
    <source>
        <strain evidence="1 2">KIST612</strain>
    </source>
</reference>
<organism evidence="1 2">
    <name type="scientific">Eubacterium callanderi</name>
    <dbReference type="NCBI Taxonomy" id="53442"/>
    <lineage>
        <taxon>Bacteria</taxon>
        <taxon>Bacillati</taxon>
        <taxon>Bacillota</taxon>
        <taxon>Clostridia</taxon>
        <taxon>Eubacteriales</taxon>
        <taxon>Eubacteriaceae</taxon>
        <taxon>Eubacterium</taxon>
    </lineage>
</organism>
<name>E3GEA1_9FIRM</name>
<protein>
    <submittedName>
        <fullName evidence="1">Uncharacterized protein</fullName>
    </submittedName>
</protein>
<proteinExistence type="predicted"/>
<dbReference type="AlphaFoldDB" id="E3GEA1"/>
<dbReference type="EMBL" id="CP002273">
    <property type="protein sequence ID" value="ADO37711.1"/>
    <property type="molecule type" value="Genomic_DNA"/>
</dbReference>
<dbReference type="Proteomes" id="UP000006873">
    <property type="component" value="Chromosome"/>
</dbReference>
<reference key="1">
    <citation type="submission" date="2010-09" db="EMBL/GenBank/DDBJ databases">
        <authorList>
            <person name="Roh H."/>
            <person name="Ko H.-J."/>
            <person name="Kim D."/>
            <person name="Choi D.G."/>
            <person name="Park S."/>
            <person name="Kim S."/>
            <person name="Kim K.H."/>
            <person name="Chang I.S."/>
            <person name="Choi I.-G."/>
        </authorList>
    </citation>
    <scope>NUCLEOTIDE SEQUENCE</scope>
    <source>
        <strain>KIST612</strain>
    </source>
</reference>
<keyword evidence="2" id="KW-1185">Reference proteome</keyword>
<sequence length="47" mass="5141">MMTDSICQRSGAVSACALYPDKKKGPSAAVNGRESRLFTRNAGHWRD</sequence>
<evidence type="ECO:0000313" key="1">
    <source>
        <dbReference type="EMBL" id="ADO37711.1"/>
    </source>
</evidence>
<accession>E3GEA1</accession>